<dbReference type="GO" id="GO:0050839">
    <property type="term" value="F:cell adhesion molecule binding"/>
    <property type="evidence" value="ECO:0007669"/>
    <property type="project" value="TreeGrafter"/>
</dbReference>
<keyword evidence="7" id="KW-1133">Transmembrane helix</keyword>
<keyword evidence="7" id="KW-0812">Transmembrane</keyword>
<evidence type="ECO:0000313" key="10">
    <source>
        <dbReference type="WBParaSite" id="PTRK_0001646700.1"/>
    </source>
</evidence>
<dbReference type="Pfam" id="PF13927">
    <property type="entry name" value="Ig_3"/>
    <property type="match status" value="3"/>
</dbReference>
<evidence type="ECO:0000313" key="9">
    <source>
        <dbReference type="Proteomes" id="UP000038045"/>
    </source>
</evidence>
<feature type="domain" description="Ig-like" evidence="8">
    <location>
        <begin position="443"/>
        <end position="545"/>
    </location>
</feature>
<evidence type="ECO:0000256" key="5">
    <source>
        <dbReference type="ARBA" id="ARBA00023319"/>
    </source>
</evidence>
<accession>A0A0N5A4B9</accession>
<protein>
    <submittedName>
        <fullName evidence="10">Ig-like domain-containing protein</fullName>
    </submittedName>
</protein>
<dbReference type="GO" id="GO:0005911">
    <property type="term" value="C:cell-cell junction"/>
    <property type="evidence" value="ECO:0007669"/>
    <property type="project" value="TreeGrafter"/>
</dbReference>
<dbReference type="PANTHER" id="PTHR11640:SF31">
    <property type="entry name" value="IRREGULAR CHIASM C-ROUGHEST PROTEIN-RELATED"/>
    <property type="match status" value="1"/>
</dbReference>
<feature type="region of interest" description="Disordered" evidence="6">
    <location>
        <begin position="729"/>
        <end position="761"/>
    </location>
</feature>
<dbReference type="SMART" id="SM00408">
    <property type="entry name" value="IGc2"/>
    <property type="match status" value="4"/>
</dbReference>
<evidence type="ECO:0000256" key="2">
    <source>
        <dbReference type="ARBA" id="ARBA00023136"/>
    </source>
</evidence>
<sequence length="761" mass="85125">MIKLSRMGLIYFKNILLLLFITIVLSLNTIVTGKVQRIIEGPVNTTVPLGSTVVLRCQVENQEGKVQWVAQGYGLGTERDLPLFNHMRMIGSPTKGEYDLEITNVTNWDAGDYECQLSSSSDINNFEKSNNAYLEVLQPPSAIGIVDKEVPGKLHKIGNFVFAREGIPIEETCLVDKAHPPPEIYWAITKSGTLDSIVAWVGKDIPSKIQEKYFRNNELPLINGEIKQNKTFTLKREFIQRSKVKLLIEPKYDDMKLSCIILHATYNEPQLVSSTINMLYKPQVDITIDGGSDTLKQGEEARLICNVKAKPEADTKYTWYHNNELLKKATKKVLFIEHLIPDDHDSRFTCRVYNPLGSGSATITLNVKYEPKFISSSQVKVVNQSDMATFYCETHGNPKPKVFWRKTGDSQIISEGINFTIKNVQKWQTGEYECVATNKGFDPVILTHNLFIEGDLQVRTNETVYINSESSATLSCEFHGYPKPRDIIWTFNGDVISTGRPSKRFNIVQVEKNYGVDSKLIIYDVESADLGDYNCTASTVYTSVSAKISLKSYGVIYKVSSLIRKLDPDAILILLVVIMCGIVVPCLLGLLYCFYLQKHNKKKSVYRVECKKHMGDIQVECAAVDDVNFASVELLHSERTSSTGALIYNKVYDSINQNNPDLDFNASYGQGSYQGGCPVTFITNDSNSSQATTVIRYDGYGYNSGNGTSTFCNGDKGDFINMEPLREMITPDNESGTPLLSASADNNNPRDSPVSRISTHV</sequence>
<dbReference type="InterPro" id="IPR003598">
    <property type="entry name" value="Ig_sub2"/>
</dbReference>
<dbReference type="AlphaFoldDB" id="A0A0N5A4B9"/>
<dbReference type="InterPro" id="IPR051275">
    <property type="entry name" value="Cell_adhesion_signaling"/>
</dbReference>
<dbReference type="PROSITE" id="PS50835">
    <property type="entry name" value="IG_LIKE"/>
    <property type="match status" value="4"/>
</dbReference>
<keyword evidence="2 7" id="KW-0472">Membrane</keyword>
<evidence type="ECO:0000256" key="1">
    <source>
        <dbReference type="ARBA" id="ARBA00004479"/>
    </source>
</evidence>
<evidence type="ECO:0000256" key="6">
    <source>
        <dbReference type="SAM" id="MobiDB-lite"/>
    </source>
</evidence>
<keyword evidence="5" id="KW-0393">Immunoglobulin domain</keyword>
<keyword evidence="4" id="KW-0325">Glycoprotein</keyword>
<keyword evidence="3" id="KW-1015">Disulfide bond</keyword>
<dbReference type="GO" id="GO:0005886">
    <property type="term" value="C:plasma membrane"/>
    <property type="evidence" value="ECO:0007669"/>
    <property type="project" value="TreeGrafter"/>
</dbReference>
<keyword evidence="9" id="KW-1185">Reference proteome</keyword>
<dbReference type="InterPro" id="IPR003599">
    <property type="entry name" value="Ig_sub"/>
</dbReference>
<dbReference type="WBParaSite" id="PTRK_0001646700.1">
    <property type="protein sequence ID" value="PTRK_0001646700.1"/>
    <property type="gene ID" value="PTRK_0001646700"/>
</dbReference>
<comment type="subcellular location">
    <subcellularLocation>
        <location evidence="1">Membrane</location>
        <topology evidence="1">Single-pass type I membrane protein</topology>
    </subcellularLocation>
</comment>
<feature type="domain" description="Ig-like" evidence="8">
    <location>
        <begin position="36"/>
        <end position="131"/>
    </location>
</feature>
<dbReference type="InterPro" id="IPR013783">
    <property type="entry name" value="Ig-like_fold"/>
</dbReference>
<feature type="transmembrane region" description="Helical" evidence="7">
    <location>
        <begin position="570"/>
        <end position="595"/>
    </location>
</feature>
<evidence type="ECO:0000259" key="8">
    <source>
        <dbReference type="PROSITE" id="PS50835"/>
    </source>
</evidence>
<name>A0A0N5A4B9_PARTI</name>
<dbReference type="GO" id="GO:0098609">
    <property type="term" value="P:cell-cell adhesion"/>
    <property type="evidence" value="ECO:0007669"/>
    <property type="project" value="TreeGrafter"/>
</dbReference>
<proteinExistence type="predicted"/>
<evidence type="ECO:0000256" key="3">
    <source>
        <dbReference type="ARBA" id="ARBA00023157"/>
    </source>
</evidence>
<dbReference type="STRING" id="131310.A0A0N5A4B9"/>
<dbReference type="InterPro" id="IPR036179">
    <property type="entry name" value="Ig-like_dom_sf"/>
</dbReference>
<dbReference type="SMART" id="SM00409">
    <property type="entry name" value="IG"/>
    <property type="match status" value="4"/>
</dbReference>
<dbReference type="Proteomes" id="UP000038045">
    <property type="component" value="Unplaced"/>
</dbReference>
<feature type="domain" description="Ig-like" evidence="8">
    <location>
        <begin position="282"/>
        <end position="366"/>
    </location>
</feature>
<dbReference type="PANTHER" id="PTHR11640">
    <property type="entry name" value="NEPHRIN"/>
    <property type="match status" value="1"/>
</dbReference>
<feature type="domain" description="Ig-like" evidence="8">
    <location>
        <begin position="371"/>
        <end position="438"/>
    </location>
</feature>
<dbReference type="InterPro" id="IPR007110">
    <property type="entry name" value="Ig-like_dom"/>
</dbReference>
<evidence type="ECO:0000256" key="7">
    <source>
        <dbReference type="SAM" id="Phobius"/>
    </source>
</evidence>
<dbReference type="SUPFAM" id="SSF48726">
    <property type="entry name" value="Immunoglobulin"/>
    <property type="match status" value="4"/>
</dbReference>
<reference evidence="10" key="1">
    <citation type="submission" date="2017-02" db="UniProtKB">
        <authorList>
            <consortium name="WormBaseParasite"/>
        </authorList>
    </citation>
    <scope>IDENTIFICATION</scope>
</reference>
<feature type="compositionally biased region" description="Polar residues" evidence="6">
    <location>
        <begin position="732"/>
        <end position="761"/>
    </location>
</feature>
<dbReference type="Gene3D" id="2.60.40.10">
    <property type="entry name" value="Immunoglobulins"/>
    <property type="match status" value="5"/>
</dbReference>
<evidence type="ECO:0000256" key="4">
    <source>
        <dbReference type="ARBA" id="ARBA00023180"/>
    </source>
</evidence>
<dbReference type="Pfam" id="PF13895">
    <property type="entry name" value="Ig_2"/>
    <property type="match status" value="1"/>
</dbReference>
<organism evidence="9 10">
    <name type="scientific">Parastrongyloides trichosuri</name>
    <name type="common">Possum-specific nematode worm</name>
    <dbReference type="NCBI Taxonomy" id="131310"/>
    <lineage>
        <taxon>Eukaryota</taxon>
        <taxon>Metazoa</taxon>
        <taxon>Ecdysozoa</taxon>
        <taxon>Nematoda</taxon>
        <taxon>Chromadorea</taxon>
        <taxon>Rhabditida</taxon>
        <taxon>Tylenchina</taxon>
        <taxon>Panagrolaimomorpha</taxon>
        <taxon>Strongyloidoidea</taxon>
        <taxon>Strongyloididae</taxon>
        <taxon>Parastrongyloides</taxon>
    </lineage>
</organism>